<reference evidence="9 10" key="1">
    <citation type="journal article" date="2020" name="Nat. Commun.">
        <title>Genome of Tripterygium wilfordii and identification of cytochrome P450 involved in triptolide biosynthesis.</title>
        <authorList>
            <person name="Tu L."/>
            <person name="Su P."/>
            <person name="Zhang Z."/>
            <person name="Gao L."/>
            <person name="Wang J."/>
            <person name="Hu T."/>
            <person name="Zhou J."/>
            <person name="Zhang Y."/>
            <person name="Zhao Y."/>
            <person name="Liu Y."/>
            <person name="Song Y."/>
            <person name="Tong Y."/>
            <person name="Lu Y."/>
            <person name="Yang J."/>
            <person name="Xu C."/>
            <person name="Jia M."/>
            <person name="Peters R.J."/>
            <person name="Huang L."/>
            <person name="Gao W."/>
        </authorList>
    </citation>
    <scope>NUCLEOTIDE SEQUENCE [LARGE SCALE GENOMIC DNA]</scope>
    <source>
        <strain evidence="10">cv. XIE 37</strain>
        <tissue evidence="9">Leaf</tissue>
    </source>
</reference>
<evidence type="ECO:0000313" key="9">
    <source>
        <dbReference type="EMBL" id="KAF5740618.1"/>
    </source>
</evidence>
<dbReference type="AlphaFoldDB" id="A0A7J7D2X4"/>
<comment type="similarity">
    <text evidence="1">Belongs to the cyclin family. Cyclin D subfamily.</text>
</comment>
<organism evidence="9 10">
    <name type="scientific">Tripterygium wilfordii</name>
    <name type="common">Thunder God vine</name>
    <dbReference type="NCBI Taxonomy" id="458696"/>
    <lineage>
        <taxon>Eukaryota</taxon>
        <taxon>Viridiplantae</taxon>
        <taxon>Streptophyta</taxon>
        <taxon>Embryophyta</taxon>
        <taxon>Tracheophyta</taxon>
        <taxon>Spermatophyta</taxon>
        <taxon>Magnoliopsida</taxon>
        <taxon>eudicotyledons</taxon>
        <taxon>Gunneridae</taxon>
        <taxon>Pentapetalae</taxon>
        <taxon>rosids</taxon>
        <taxon>fabids</taxon>
        <taxon>Celastrales</taxon>
        <taxon>Celastraceae</taxon>
        <taxon>Tripterygium</taxon>
    </lineage>
</organism>
<dbReference type="InterPro" id="IPR013763">
    <property type="entry name" value="Cyclin-like_dom"/>
</dbReference>
<keyword evidence="10" id="KW-1185">Reference proteome</keyword>
<dbReference type="CDD" id="cd20544">
    <property type="entry name" value="CYCLIN_AtCycD-like_rpt2"/>
    <property type="match status" value="1"/>
</dbReference>
<keyword evidence="3" id="KW-0132">Cell division</keyword>
<evidence type="ECO:0000256" key="1">
    <source>
        <dbReference type="ARBA" id="ARBA00009065"/>
    </source>
</evidence>
<protein>
    <recommendedName>
        <fullName evidence="6">B-like cyclin</fullName>
    </recommendedName>
</protein>
<feature type="domain" description="Cyclin-like" evidence="8">
    <location>
        <begin position="77"/>
        <end position="164"/>
    </location>
</feature>
<dbReference type="InterPro" id="IPR039361">
    <property type="entry name" value="Cyclin"/>
</dbReference>
<evidence type="ECO:0000259" key="8">
    <source>
        <dbReference type="SMART" id="SM00385"/>
    </source>
</evidence>
<evidence type="ECO:0000256" key="4">
    <source>
        <dbReference type="ARBA" id="ARBA00023127"/>
    </source>
</evidence>
<dbReference type="SMART" id="SM00385">
    <property type="entry name" value="CYCLIN"/>
    <property type="match status" value="1"/>
</dbReference>
<gene>
    <name evidence="9" type="ORF">HS088_TW11G00694</name>
</gene>
<evidence type="ECO:0000256" key="2">
    <source>
        <dbReference type="ARBA" id="ARBA00011177"/>
    </source>
</evidence>
<dbReference type="GO" id="GO:0051301">
    <property type="term" value="P:cell division"/>
    <property type="evidence" value="ECO:0007669"/>
    <property type="project" value="UniProtKB-KW"/>
</dbReference>
<dbReference type="PROSITE" id="PS00292">
    <property type="entry name" value="CYCLINS"/>
    <property type="match status" value="1"/>
</dbReference>
<proteinExistence type="inferred from homology"/>
<dbReference type="EMBL" id="JAAARO010000011">
    <property type="protein sequence ID" value="KAF5740618.1"/>
    <property type="molecule type" value="Genomic_DNA"/>
</dbReference>
<dbReference type="PANTHER" id="PTHR10177">
    <property type="entry name" value="CYCLINS"/>
    <property type="match status" value="1"/>
</dbReference>
<accession>A0A7J7D2X4</accession>
<keyword evidence="4 7" id="KW-0195">Cyclin</keyword>
<dbReference type="Gene3D" id="1.10.472.10">
    <property type="entry name" value="Cyclin-like"/>
    <property type="match status" value="2"/>
</dbReference>
<dbReference type="CDD" id="cd20543">
    <property type="entry name" value="CYCLIN_AtCycD-like_rpt1"/>
    <property type="match status" value="1"/>
</dbReference>
<dbReference type="FunFam" id="1.10.472.10:FF:000069">
    <property type="entry name" value="Cyclin-D5-1"/>
    <property type="match status" value="1"/>
</dbReference>
<evidence type="ECO:0000256" key="7">
    <source>
        <dbReference type="RuleBase" id="RU000383"/>
    </source>
</evidence>
<comment type="subunit">
    <text evidence="2">Interacts with the CDC2 protein kinase to form a serine/threonine kinase holoenzyme complex also known as maturation promoting factor (MPF). The cyclin subunit imparts substrate specificity to the complex.</text>
</comment>
<dbReference type="InParanoid" id="A0A7J7D2X4"/>
<dbReference type="Pfam" id="PF00134">
    <property type="entry name" value="Cyclin_N"/>
    <property type="match status" value="1"/>
</dbReference>
<keyword evidence="5" id="KW-0131">Cell cycle</keyword>
<sequence length="327" mass="36984">MDDESLSGLLCQESVTCLTEDVAADKSGSGSYGCDSDAEGDYLKMLVDREKTFRFNRDFQSLVFGDWIKCARLEAISWILKTRTIVGFCFQTAYLAVTYMDRFLVGKPSIDSKESWAIPLLSVACLSLAAKMEEVNVPTLSDYQVEEYRFESKVIQRMELLVLNILEWRMCTVTPFPFIHYFISTLCKESPSTSHVLSRTVGFIFAVKKGSDLIDHHRSAIVACSATLMALDQTLTRPALEIKLNSVSSHYEESLEIDIESVVSCYSLMQKLGIQEFEKLHLLPSNLSPIEVVENSSVSFAISTTRKRLTFSDSDQIDRLHDEKRLR</sequence>
<evidence type="ECO:0000313" key="10">
    <source>
        <dbReference type="Proteomes" id="UP000593562"/>
    </source>
</evidence>
<name>A0A7J7D2X4_TRIWF</name>
<evidence type="ECO:0000256" key="6">
    <source>
        <dbReference type="ARBA" id="ARBA00032263"/>
    </source>
</evidence>
<dbReference type="InterPro" id="IPR036915">
    <property type="entry name" value="Cyclin-like_sf"/>
</dbReference>
<dbReference type="InterPro" id="IPR006671">
    <property type="entry name" value="Cyclin_N"/>
</dbReference>
<evidence type="ECO:0000256" key="3">
    <source>
        <dbReference type="ARBA" id="ARBA00022618"/>
    </source>
</evidence>
<dbReference type="SUPFAM" id="SSF47954">
    <property type="entry name" value="Cyclin-like"/>
    <property type="match status" value="1"/>
</dbReference>
<dbReference type="Proteomes" id="UP000593562">
    <property type="component" value="Unassembled WGS sequence"/>
</dbReference>
<dbReference type="InterPro" id="IPR048258">
    <property type="entry name" value="Cyclins_cyclin-box"/>
</dbReference>
<comment type="caution">
    <text evidence="9">The sequence shown here is derived from an EMBL/GenBank/DDBJ whole genome shotgun (WGS) entry which is preliminary data.</text>
</comment>
<evidence type="ECO:0000256" key="5">
    <source>
        <dbReference type="ARBA" id="ARBA00023306"/>
    </source>
</evidence>